<feature type="region of interest" description="Disordered" evidence="2">
    <location>
        <begin position="22"/>
        <end position="55"/>
    </location>
</feature>
<dbReference type="EMBL" id="CP012159">
    <property type="protein sequence ID" value="AKT39340.1"/>
    <property type="molecule type" value="Genomic_DNA"/>
</dbReference>
<dbReference type="KEGG" id="ccro:CMC5_034870"/>
<accession>A0A0K1EEP2</accession>
<keyword evidence="5" id="KW-1185">Reference proteome</keyword>
<dbReference type="InterPro" id="IPR000801">
    <property type="entry name" value="Esterase-like"/>
</dbReference>
<dbReference type="SUPFAM" id="SSF53474">
    <property type="entry name" value="alpha/beta-Hydrolases"/>
    <property type="match status" value="1"/>
</dbReference>
<gene>
    <name evidence="4" type="ORF">CMC5_034870</name>
</gene>
<feature type="compositionally biased region" description="Gly residues" evidence="2">
    <location>
        <begin position="31"/>
        <end position="54"/>
    </location>
</feature>
<evidence type="ECO:0000256" key="1">
    <source>
        <dbReference type="ARBA" id="ARBA00022729"/>
    </source>
</evidence>
<protein>
    <submittedName>
        <fullName evidence="4">Uncharacterized protein</fullName>
    </submittedName>
</protein>
<dbReference type="Gene3D" id="3.40.50.1820">
    <property type="entry name" value="alpha/beta hydrolase"/>
    <property type="match status" value="1"/>
</dbReference>
<dbReference type="STRING" id="52.CMC5_034870"/>
<dbReference type="InterPro" id="IPR050955">
    <property type="entry name" value="Plant_Biomass_Hydrol_Est"/>
</dbReference>
<dbReference type="AlphaFoldDB" id="A0A0K1EEP2"/>
<feature type="chain" id="PRO_5005459311" evidence="3">
    <location>
        <begin position="24"/>
        <end position="319"/>
    </location>
</feature>
<evidence type="ECO:0000313" key="5">
    <source>
        <dbReference type="Proteomes" id="UP000067626"/>
    </source>
</evidence>
<sequence length="319" mass="32367">MFPATLLAVALTGAAALSSGCSSDDDATSSAGGGPAGEGGAGGGGAGGAGGAGGTSHVFGGDRPVDVFVPSGYQEDTPAPLVILLHGFTASGGLQELYFQFRPLAEAHGFLYAHPDGTTDPDGSRFWNATDACCNFHGSTVDDSAYLRELVEEIQAHYAVDPKRIYFVGHSNGGFMSYRMACDHADLVAAVVSLAGAMVSMPSQCAATEPVSVLQIHGTDDDTVKYEGDTFAGIAYPSALASVEHWAELGGCDASPTSGEPLDLEADIGGAETTTQTFGGCASGVNAALWSIQGGSHLPSFTSAFGTGVFDFLLSHPKP</sequence>
<evidence type="ECO:0000256" key="3">
    <source>
        <dbReference type="SAM" id="SignalP"/>
    </source>
</evidence>
<feature type="signal peptide" evidence="3">
    <location>
        <begin position="1"/>
        <end position="23"/>
    </location>
</feature>
<keyword evidence="1 3" id="KW-0732">Signal</keyword>
<organism evidence="4 5">
    <name type="scientific">Chondromyces crocatus</name>
    <dbReference type="NCBI Taxonomy" id="52"/>
    <lineage>
        <taxon>Bacteria</taxon>
        <taxon>Pseudomonadati</taxon>
        <taxon>Myxococcota</taxon>
        <taxon>Polyangia</taxon>
        <taxon>Polyangiales</taxon>
        <taxon>Polyangiaceae</taxon>
        <taxon>Chondromyces</taxon>
    </lineage>
</organism>
<reference evidence="4 5" key="1">
    <citation type="submission" date="2015-07" db="EMBL/GenBank/DDBJ databases">
        <title>Genome analysis of myxobacterium Chondromyces crocatus Cm c5 reveals a high potential for natural compound synthesis and the genetic basis for the loss of fruiting body formation.</title>
        <authorList>
            <person name="Zaburannyi N."/>
            <person name="Bunk B."/>
            <person name="Maier J."/>
            <person name="Overmann J."/>
            <person name="Mueller R."/>
        </authorList>
    </citation>
    <scope>NUCLEOTIDE SEQUENCE [LARGE SCALE GENOMIC DNA]</scope>
    <source>
        <strain evidence="4 5">Cm c5</strain>
    </source>
</reference>
<proteinExistence type="predicted"/>
<evidence type="ECO:0000256" key="2">
    <source>
        <dbReference type="SAM" id="MobiDB-lite"/>
    </source>
</evidence>
<evidence type="ECO:0000313" key="4">
    <source>
        <dbReference type="EMBL" id="AKT39340.1"/>
    </source>
</evidence>
<dbReference type="PANTHER" id="PTHR43037">
    <property type="entry name" value="UNNAMED PRODUCT-RELATED"/>
    <property type="match status" value="1"/>
</dbReference>
<dbReference type="PANTHER" id="PTHR43037:SF1">
    <property type="entry name" value="BLL1128 PROTEIN"/>
    <property type="match status" value="1"/>
</dbReference>
<dbReference type="Proteomes" id="UP000067626">
    <property type="component" value="Chromosome"/>
</dbReference>
<dbReference type="InterPro" id="IPR029058">
    <property type="entry name" value="AB_hydrolase_fold"/>
</dbReference>
<name>A0A0K1EEP2_CHOCO</name>
<dbReference type="Pfam" id="PF00756">
    <property type="entry name" value="Esterase"/>
    <property type="match status" value="1"/>
</dbReference>